<feature type="transmembrane region" description="Helical" evidence="3">
    <location>
        <begin position="20"/>
        <end position="44"/>
    </location>
</feature>
<keyword evidence="6" id="KW-1185">Reference proteome</keyword>
<keyword evidence="3" id="KW-0812">Transmembrane</keyword>
<feature type="domain" description="Peptidase S26" evidence="4">
    <location>
        <begin position="28"/>
        <end position="184"/>
    </location>
</feature>
<name>A0A4R9GE98_9LEPT</name>
<gene>
    <name evidence="5" type="primary">lepB</name>
    <name evidence="5" type="ORF">EHO60_11140</name>
</gene>
<dbReference type="Proteomes" id="UP000298458">
    <property type="component" value="Unassembled WGS sequence"/>
</dbReference>
<evidence type="ECO:0000259" key="4">
    <source>
        <dbReference type="Pfam" id="PF10502"/>
    </source>
</evidence>
<dbReference type="GO" id="GO:0006465">
    <property type="term" value="P:signal peptide processing"/>
    <property type="evidence" value="ECO:0007669"/>
    <property type="project" value="InterPro"/>
</dbReference>
<dbReference type="SUPFAM" id="SSF51306">
    <property type="entry name" value="LexA/Signal peptidase"/>
    <property type="match status" value="1"/>
</dbReference>
<evidence type="ECO:0000256" key="3">
    <source>
        <dbReference type="RuleBase" id="RU362042"/>
    </source>
</evidence>
<dbReference type="InterPro" id="IPR000223">
    <property type="entry name" value="Pept_S26A_signal_pept_1"/>
</dbReference>
<dbReference type="Pfam" id="PF10502">
    <property type="entry name" value="Peptidase_S26"/>
    <property type="match status" value="1"/>
</dbReference>
<evidence type="ECO:0000256" key="2">
    <source>
        <dbReference type="ARBA" id="ARBA00019232"/>
    </source>
</evidence>
<keyword evidence="3" id="KW-0472">Membrane</keyword>
<evidence type="ECO:0000256" key="1">
    <source>
        <dbReference type="ARBA" id="ARBA00009370"/>
    </source>
</evidence>
<comment type="catalytic activity">
    <reaction evidence="3">
        <text>Cleavage of hydrophobic, N-terminal signal or leader sequences from secreted and periplasmic proteins.</text>
        <dbReference type="EC" id="3.4.21.89"/>
    </reaction>
</comment>
<organism evidence="5 6">
    <name type="scientific">Leptospira fletcheri</name>
    <dbReference type="NCBI Taxonomy" id="2484981"/>
    <lineage>
        <taxon>Bacteria</taxon>
        <taxon>Pseudomonadati</taxon>
        <taxon>Spirochaetota</taxon>
        <taxon>Spirochaetia</taxon>
        <taxon>Leptospirales</taxon>
        <taxon>Leptospiraceae</taxon>
        <taxon>Leptospira</taxon>
    </lineage>
</organism>
<sequence length="185" mass="20973">MFTAHKGFGEKEKKFDKKRFAKLFGISLGLGITIALLLRSWVLFPYSPETSEMNPAMPKGKRIYVLRWIRPASLFLGDVVLAEHPSQPGKVVLARIVGKPGDTISMREKVLYRNNIPETEGNLPYKISHSDSRNPFPSSHSNRDNFGSVLVEDRNFFLLCDNRDDCLDSRDFGPIPFEKFIGKAL</sequence>
<dbReference type="AlphaFoldDB" id="A0A4R9GE98"/>
<dbReference type="NCBIfam" id="TIGR02227">
    <property type="entry name" value="sigpep_I_bact"/>
    <property type="match status" value="1"/>
</dbReference>
<dbReference type="CDD" id="cd06530">
    <property type="entry name" value="S26_SPase_I"/>
    <property type="match status" value="1"/>
</dbReference>
<dbReference type="PANTHER" id="PTHR43390">
    <property type="entry name" value="SIGNAL PEPTIDASE I"/>
    <property type="match status" value="1"/>
</dbReference>
<comment type="similarity">
    <text evidence="1 3">Belongs to the peptidase S26 family.</text>
</comment>
<dbReference type="GO" id="GO:0004252">
    <property type="term" value="F:serine-type endopeptidase activity"/>
    <property type="evidence" value="ECO:0007669"/>
    <property type="project" value="InterPro"/>
</dbReference>
<reference evidence="5" key="1">
    <citation type="journal article" date="2019" name="PLoS Negl. Trop. Dis.">
        <title>Revisiting the worldwide diversity of Leptospira species in the environment.</title>
        <authorList>
            <person name="Vincent A.T."/>
            <person name="Schiettekatte O."/>
            <person name="Bourhy P."/>
            <person name="Veyrier F.J."/>
            <person name="Picardeau M."/>
        </authorList>
    </citation>
    <scope>NUCLEOTIDE SEQUENCE [LARGE SCALE GENOMIC DNA]</scope>
    <source>
        <strain evidence="5">SSW15</strain>
    </source>
</reference>
<evidence type="ECO:0000313" key="5">
    <source>
        <dbReference type="EMBL" id="TGK10091.1"/>
    </source>
</evidence>
<dbReference type="GO" id="GO:0016020">
    <property type="term" value="C:membrane"/>
    <property type="evidence" value="ECO:0007669"/>
    <property type="project" value="UniProtKB-SubCell"/>
</dbReference>
<dbReference type="InterPro" id="IPR036286">
    <property type="entry name" value="LexA/Signal_pep-like_sf"/>
</dbReference>
<protein>
    <recommendedName>
        <fullName evidence="2 3">Signal peptidase I</fullName>
        <ecNumber evidence="3">3.4.21.89</ecNumber>
    </recommendedName>
</protein>
<keyword evidence="3 5" id="KW-0378">Hydrolase</keyword>
<dbReference type="GO" id="GO:0009003">
    <property type="term" value="F:signal peptidase activity"/>
    <property type="evidence" value="ECO:0007669"/>
    <property type="project" value="UniProtKB-EC"/>
</dbReference>
<dbReference type="EC" id="3.4.21.89" evidence="3"/>
<dbReference type="OrthoDB" id="9802919at2"/>
<comment type="caution">
    <text evidence="5">The sequence shown here is derived from an EMBL/GenBank/DDBJ whole genome shotgun (WGS) entry which is preliminary data.</text>
</comment>
<keyword evidence="3" id="KW-0645">Protease</keyword>
<evidence type="ECO:0000313" key="6">
    <source>
        <dbReference type="Proteomes" id="UP000298458"/>
    </source>
</evidence>
<dbReference type="PANTHER" id="PTHR43390:SF1">
    <property type="entry name" value="CHLOROPLAST PROCESSING PEPTIDASE"/>
    <property type="match status" value="1"/>
</dbReference>
<comment type="subcellular location">
    <subcellularLocation>
        <location evidence="3">Membrane</location>
        <topology evidence="3">Single-pass type II membrane protein</topology>
    </subcellularLocation>
</comment>
<accession>A0A4R9GE98</accession>
<dbReference type="Gene3D" id="2.10.109.10">
    <property type="entry name" value="Umud Fragment, subunit A"/>
    <property type="match status" value="1"/>
</dbReference>
<dbReference type="PRINTS" id="PR00727">
    <property type="entry name" value="LEADERPTASE"/>
</dbReference>
<dbReference type="InterPro" id="IPR019533">
    <property type="entry name" value="Peptidase_S26"/>
</dbReference>
<keyword evidence="3" id="KW-1133">Transmembrane helix</keyword>
<proteinExistence type="inferred from homology"/>
<dbReference type="EMBL" id="RQET01000008">
    <property type="protein sequence ID" value="TGK10091.1"/>
    <property type="molecule type" value="Genomic_DNA"/>
</dbReference>
<dbReference type="RefSeq" id="WP_135768454.1">
    <property type="nucleotide sequence ID" value="NZ_RQET01000008.1"/>
</dbReference>